<proteinExistence type="predicted"/>
<comment type="caution">
    <text evidence="1">The sequence shown here is derived from an EMBL/GenBank/DDBJ whole genome shotgun (WGS) entry which is preliminary data.</text>
</comment>
<dbReference type="RefSeq" id="WP_006626354.1">
    <property type="nucleotide sequence ID" value="NZ_ADFR01000001.1"/>
</dbReference>
<evidence type="ECO:0000313" key="2">
    <source>
        <dbReference type="Proteomes" id="UP000005017"/>
    </source>
</evidence>
<name>D2MLT3_9FIRM</name>
<dbReference type="AlphaFoldDB" id="D2MLT3"/>
<dbReference type="STRING" id="679192.HMPREF9013_1439"/>
<sequence>MKVLWFVRNQADYQSLLRSLQSNLDADFAICATNTFSWAKKNYPSPKNHHLFFFCPENALEDHYAKGELSYSFLKKDLASMEKAIQDYQPDCCISLGRYAAFVVTSLYHIPLYFLQERYLEKLHSDHNLFRGLNRLFRENRLEQIFQYQDLRKLGIYFSFDIPGHLLKVQNSESFISTNKVLLERGTDYEKILTSILDQYRFLEPGQILFYKAPLVIHQENIYLYQTCKQAGIPQLILPKKKHIPYSVGLCLEKEECHPDQLQEAIHYALNSRKFHTKALQEKEKTQPLTSLSSLLK</sequence>
<accession>D2MLT3</accession>
<keyword evidence="2" id="KW-1185">Reference proteome</keyword>
<reference evidence="2" key="1">
    <citation type="submission" date="2009-12" db="EMBL/GenBank/DDBJ databases">
        <title>Sequence of Clostridiales genomosp. BVAB3 str. UPII9-5.</title>
        <authorList>
            <person name="Madupu R."/>
            <person name="Durkin A.S."/>
            <person name="Torralba M."/>
            <person name="Methe B."/>
            <person name="Sutton G.G."/>
            <person name="Strausberg R.L."/>
            <person name="Nelson K.E."/>
        </authorList>
    </citation>
    <scope>NUCLEOTIDE SEQUENCE [LARGE SCALE GENOMIC DNA]</scope>
    <source>
        <strain evidence="2">W1219</strain>
    </source>
</reference>
<organism evidence="1 2">
    <name type="scientific">Bulleidia extructa W1219</name>
    <dbReference type="NCBI Taxonomy" id="679192"/>
    <lineage>
        <taxon>Bacteria</taxon>
        <taxon>Bacillati</taxon>
        <taxon>Bacillota</taxon>
        <taxon>Erysipelotrichia</taxon>
        <taxon>Erysipelotrichales</taxon>
        <taxon>Erysipelotrichaceae</taxon>
        <taxon>Bulleidia</taxon>
    </lineage>
</organism>
<protein>
    <submittedName>
        <fullName evidence="1">Uncharacterized protein</fullName>
    </submittedName>
</protein>
<dbReference type="Proteomes" id="UP000005017">
    <property type="component" value="Unassembled WGS sequence"/>
</dbReference>
<evidence type="ECO:0000313" key="1">
    <source>
        <dbReference type="EMBL" id="EFC06492.1"/>
    </source>
</evidence>
<dbReference type="EMBL" id="ADFR01000001">
    <property type="protein sequence ID" value="EFC06492.1"/>
    <property type="molecule type" value="Genomic_DNA"/>
</dbReference>
<gene>
    <name evidence="1" type="ORF">HMPREF9013_1439</name>
</gene>